<keyword evidence="2" id="KW-1133">Transmembrane helix</keyword>
<sequence>MRRNWGGRLAGMAVAVALGLTMMAPGAAFAANDSANGNTTGASQSVNRAQGVDSASSTNANNATGNGTDNTNPGTTTGTTANGNGSNSQTTPDQNQNGVTDSNGDSDNAANGAGTSNGSGPDSAGVGHEYQTTVTFKVGDHTTTVTKKYTNSLDVTVPDDSQLGVPAGQVIVGWTSSLGVSYSADLAGAQITGQKTVTFTAILALQLPNQPNTSAKQVQVRFVLPGDLGTVVTATVDRGSSFEDAYAAKKDEIQSRMPKNLTITGWYALLHTYKADLSDAGTVSHDTTLFAVSDLHATRTQLVFTVGKLSVFERVDTGSALADAYAAKQGAIEAIVPYGYKITGWTDENGNAYDATFSQGTATGLGMHLTATLEQTNDTPSTGLFATVTFKWTDANGADQQRSSRVIKGLWLLSSDIPSPKAPSGYRLDGWYTDAGVRFNRFLPVHEDATYTARWEKIDTTTGGTGNNGGTGSDNGTATVQPGTSNAGNGSATRNTAQQWLASSQGKTPVKEQNSALATTGTAVAGLAGLSAVLLIAGTVFSMMRKRNRE</sequence>
<feature type="chain" id="PRO_5012085435" evidence="3">
    <location>
        <begin position="31"/>
        <end position="550"/>
    </location>
</feature>
<evidence type="ECO:0000256" key="2">
    <source>
        <dbReference type="SAM" id="Phobius"/>
    </source>
</evidence>
<dbReference type="AlphaFoldDB" id="A0A261FK92"/>
<name>A0A261FK92_9BIFI</name>
<feature type="compositionally biased region" description="Polar residues" evidence="1">
    <location>
        <begin position="38"/>
        <end position="48"/>
    </location>
</feature>
<evidence type="ECO:0000313" key="4">
    <source>
        <dbReference type="EMBL" id="OZG59393.1"/>
    </source>
</evidence>
<gene>
    <name evidence="4" type="ORF">BTIS_0124</name>
</gene>
<dbReference type="Proteomes" id="UP000216444">
    <property type="component" value="Unassembled WGS sequence"/>
</dbReference>
<keyword evidence="2" id="KW-0472">Membrane</keyword>
<evidence type="ECO:0000256" key="1">
    <source>
        <dbReference type="SAM" id="MobiDB-lite"/>
    </source>
</evidence>
<feature type="region of interest" description="Disordered" evidence="1">
    <location>
        <begin position="459"/>
        <end position="514"/>
    </location>
</feature>
<protein>
    <submittedName>
        <fullName evidence="4">Uncharacterized protein</fullName>
    </submittedName>
</protein>
<keyword evidence="5" id="KW-1185">Reference proteome</keyword>
<feature type="signal peptide" evidence="3">
    <location>
        <begin position="1"/>
        <end position="30"/>
    </location>
</feature>
<keyword evidence="3" id="KW-0732">Signal</keyword>
<reference evidence="4 5" key="1">
    <citation type="journal article" date="2017" name="BMC Genomics">
        <title>Comparative genomic and phylogenomic analyses of the Bifidobacteriaceae family.</title>
        <authorList>
            <person name="Lugli G.A."/>
            <person name="Milani C."/>
            <person name="Turroni F."/>
            <person name="Duranti S."/>
            <person name="Mancabelli L."/>
            <person name="Mangifesta M."/>
            <person name="Ferrario C."/>
            <person name="Modesto M."/>
            <person name="Mattarelli P."/>
            <person name="Jiri K."/>
            <person name="van Sinderen D."/>
            <person name="Ventura M."/>
        </authorList>
    </citation>
    <scope>NUCLEOTIDE SEQUENCE [LARGE SCALE GENOMIC DNA]</scope>
    <source>
        <strain evidence="4 5">DSM 100201</strain>
    </source>
</reference>
<feature type="compositionally biased region" description="Gly residues" evidence="1">
    <location>
        <begin position="463"/>
        <end position="473"/>
    </location>
</feature>
<evidence type="ECO:0000256" key="3">
    <source>
        <dbReference type="SAM" id="SignalP"/>
    </source>
</evidence>
<feature type="compositionally biased region" description="Polar residues" evidence="1">
    <location>
        <begin position="92"/>
        <end position="105"/>
    </location>
</feature>
<organism evidence="4 5">
    <name type="scientific">Bifidobacterium tissieri</name>
    <dbReference type="NCBI Taxonomy" id="1630162"/>
    <lineage>
        <taxon>Bacteria</taxon>
        <taxon>Bacillati</taxon>
        <taxon>Actinomycetota</taxon>
        <taxon>Actinomycetes</taxon>
        <taxon>Bifidobacteriales</taxon>
        <taxon>Bifidobacteriaceae</taxon>
        <taxon>Bifidobacterium</taxon>
    </lineage>
</organism>
<feature type="compositionally biased region" description="Low complexity" evidence="1">
    <location>
        <begin position="54"/>
        <end position="91"/>
    </location>
</feature>
<dbReference type="RefSeq" id="WP_140555799.1">
    <property type="nucleotide sequence ID" value="NZ_MWWV01000001.1"/>
</dbReference>
<feature type="region of interest" description="Disordered" evidence="1">
    <location>
        <begin position="38"/>
        <end position="127"/>
    </location>
</feature>
<feature type="compositionally biased region" description="Polar residues" evidence="1">
    <location>
        <begin position="480"/>
        <end position="514"/>
    </location>
</feature>
<proteinExistence type="predicted"/>
<comment type="caution">
    <text evidence="4">The sequence shown here is derived from an EMBL/GenBank/DDBJ whole genome shotgun (WGS) entry which is preliminary data.</text>
</comment>
<feature type="transmembrane region" description="Helical" evidence="2">
    <location>
        <begin position="523"/>
        <end position="544"/>
    </location>
</feature>
<dbReference type="EMBL" id="MWWV01000001">
    <property type="protein sequence ID" value="OZG59393.1"/>
    <property type="molecule type" value="Genomic_DNA"/>
</dbReference>
<accession>A0A261FK92</accession>
<feature type="compositionally biased region" description="Low complexity" evidence="1">
    <location>
        <begin position="106"/>
        <end position="120"/>
    </location>
</feature>
<keyword evidence="2" id="KW-0812">Transmembrane</keyword>
<evidence type="ECO:0000313" key="5">
    <source>
        <dbReference type="Proteomes" id="UP000216444"/>
    </source>
</evidence>